<protein>
    <submittedName>
        <fullName evidence="2">Uncharacterized protein</fullName>
    </submittedName>
</protein>
<accession>A0A2P5WSL9</accession>
<proteinExistence type="predicted"/>
<evidence type="ECO:0000313" key="3">
    <source>
        <dbReference type="Proteomes" id="UP000239757"/>
    </source>
</evidence>
<organism evidence="2 3">
    <name type="scientific">Gossypium barbadense</name>
    <name type="common">Sea Island cotton</name>
    <name type="synonym">Hibiscus barbadensis</name>
    <dbReference type="NCBI Taxonomy" id="3634"/>
    <lineage>
        <taxon>Eukaryota</taxon>
        <taxon>Viridiplantae</taxon>
        <taxon>Streptophyta</taxon>
        <taxon>Embryophyta</taxon>
        <taxon>Tracheophyta</taxon>
        <taxon>Spermatophyta</taxon>
        <taxon>Magnoliopsida</taxon>
        <taxon>eudicotyledons</taxon>
        <taxon>Gunneridae</taxon>
        <taxon>Pentapetalae</taxon>
        <taxon>rosids</taxon>
        <taxon>malvids</taxon>
        <taxon>Malvales</taxon>
        <taxon>Malvaceae</taxon>
        <taxon>Malvoideae</taxon>
        <taxon>Gossypium</taxon>
    </lineage>
</organism>
<dbReference type="AlphaFoldDB" id="A0A2P5WSL9"/>
<name>A0A2P5WSL9_GOSBA</name>
<gene>
    <name evidence="2" type="ORF">GOBAR_AA26595</name>
</gene>
<feature type="compositionally biased region" description="Polar residues" evidence="1">
    <location>
        <begin position="21"/>
        <end position="32"/>
    </location>
</feature>
<evidence type="ECO:0000313" key="2">
    <source>
        <dbReference type="EMBL" id="PPR94072.1"/>
    </source>
</evidence>
<dbReference type="Proteomes" id="UP000239757">
    <property type="component" value="Unassembled WGS sequence"/>
</dbReference>
<feature type="region of interest" description="Disordered" evidence="1">
    <location>
        <begin position="9"/>
        <end position="34"/>
    </location>
</feature>
<reference evidence="2 3" key="1">
    <citation type="submission" date="2015-01" db="EMBL/GenBank/DDBJ databases">
        <title>Genome of allotetraploid Gossypium barbadense reveals genomic plasticity and fiber elongation in cotton evolution.</title>
        <authorList>
            <person name="Chen X."/>
            <person name="Liu X."/>
            <person name="Zhao B."/>
            <person name="Zheng H."/>
            <person name="Hu Y."/>
            <person name="Lu G."/>
            <person name="Yang C."/>
            <person name="Chen J."/>
            <person name="Shan C."/>
            <person name="Zhang L."/>
            <person name="Zhou Y."/>
            <person name="Wang L."/>
            <person name="Guo W."/>
            <person name="Bai Y."/>
            <person name="Ruan J."/>
            <person name="Shangguan X."/>
            <person name="Mao Y."/>
            <person name="Jiang J."/>
            <person name="Zhu Y."/>
            <person name="Lei J."/>
            <person name="Kang H."/>
            <person name="Chen S."/>
            <person name="He X."/>
            <person name="Wang R."/>
            <person name="Wang Y."/>
            <person name="Chen J."/>
            <person name="Wang L."/>
            <person name="Yu S."/>
            <person name="Wang B."/>
            <person name="Wei J."/>
            <person name="Song S."/>
            <person name="Lu X."/>
            <person name="Gao Z."/>
            <person name="Gu W."/>
            <person name="Deng X."/>
            <person name="Ma D."/>
            <person name="Wang S."/>
            <person name="Liang W."/>
            <person name="Fang L."/>
            <person name="Cai C."/>
            <person name="Zhu X."/>
            <person name="Zhou B."/>
            <person name="Zhang Y."/>
            <person name="Chen Z."/>
            <person name="Xu S."/>
            <person name="Zhu R."/>
            <person name="Wang S."/>
            <person name="Zhang T."/>
            <person name="Zhao G."/>
        </authorList>
    </citation>
    <scope>NUCLEOTIDE SEQUENCE [LARGE SCALE GENOMIC DNA]</scope>
    <source>
        <strain evidence="3">cv. Xinhai21</strain>
        <tissue evidence="2">Leaf</tissue>
    </source>
</reference>
<sequence length="191" mass="20700">MHPVLFVIAGRSRGEPGPSSRVASRSLTTDDPSPQLLRSHGYLGHSSLPPPFVFSTVLRFTGSEKPLLHPPPSPAHDRGVVPLAPPLGSQNGSPIEYSSKTGNLIYTQPRAVYVKGTVLLTILQAIPEQKCLTQSIRFTRFRLGLGIFRRYLVEPAAIVGGPQNLAQVFPSLAFVAISSMMRILLNKILLA</sequence>
<evidence type="ECO:0000256" key="1">
    <source>
        <dbReference type="SAM" id="MobiDB-lite"/>
    </source>
</evidence>
<dbReference type="EMBL" id="KZ666630">
    <property type="protein sequence ID" value="PPR94072.1"/>
    <property type="molecule type" value="Genomic_DNA"/>
</dbReference>